<dbReference type="GO" id="GO:0003899">
    <property type="term" value="F:DNA-directed RNA polymerase activity"/>
    <property type="evidence" value="ECO:0007669"/>
    <property type="project" value="InterPro"/>
</dbReference>
<dbReference type="eggNOG" id="COG1191">
    <property type="taxonomic scope" value="Bacteria"/>
</dbReference>
<dbReference type="SUPFAM" id="SSF88659">
    <property type="entry name" value="Sigma3 and sigma4 domains of RNA polymerase sigma factors"/>
    <property type="match status" value="2"/>
</dbReference>
<evidence type="ECO:0000313" key="8">
    <source>
        <dbReference type="EMBL" id="EFQ23305.1"/>
    </source>
</evidence>
<dbReference type="Pfam" id="PF04545">
    <property type="entry name" value="Sigma70_r4"/>
    <property type="match status" value="1"/>
</dbReference>
<dbReference type="OrthoDB" id="9799825at2"/>
<dbReference type="AlphaFoldDB" id="E3CVV4"/>
<keyword evidence="1 5" id="KW-0805">Transcription regulation</keyword>
<sequence>MGHEDNQLWEDYRKEPSPELKERLVRRYLPLVRYVAGRMAVSPPPGLDFEDLLSFGAMGLLDAIERFDLDRGFCFQTFAVPRIRGAILDELRRYDWISRTGREKLQKLERTVERFARTQGNPDDETLMDALGMNEKAYKELLEIASRSYVVSLDEVLALEDGDVQREGILEDDAPSPLDRMEQKEEVDRVLAGLSELPERERLLISLYYYEGLTLKEIGGVLGVTESRASQLHGRALALLRARLASQ</sequence>
<dbReference type="InterPro" id="IPR007630">
    <property type="entry name" value="RNA_pol_sigma70_r4"/>
</dbReference>
<keyword evidence="4 5" id="KW-0804">Transcription</keyword>
<dbReference type="NCBIfam" id="NF005413">
    <property type="entry name" value="PRK06986.1"/>
    <property type="match status" value="1"/>
</dbReference>
<dbReference type="InterPro" id="IPR013324">
    <property type="entry name" value="RNA_pol_sigma_r3/r4-like"/>
</dbReference>
<comment type="function">
    <text evidence="5">Sigma factors are initiation factors that promote the attachment of RNA polymerase to specific initiation sites and are then released.</text>
</comment>
<dbReference type="InterPro" id="IPR012845">
    <property type="entry name" value="RNA_pol_sigma_FliA_WhiG"/>
</dbReference>
<dbReference type="PROSITE" id="PS00716">
    <property type="entry name" value="SIGMA70_2"/>
    <property type="match status" value="1"/>
</dbReference>
<dbReference type="PRINTS" id="PR00046">
    <property type="entry name" value="SIGMA70FCT"/>
</dbReference>
<evidence type="ECO:0000256" key="4">
    <source>
        <dbReference type="ARBA" id="ARBA00023163"/>
    </source>
</evidence>
<dbReference type="RefSeq" id="WP_006300480.1">
    <property type="nucleotide sequence ID" value="NZ_CM001022.1"/>
</dbReference>
<proteinExistence type="inferred from homology"/>
<keyword evidence="9" id="KW-1185">Reference proteome</keyword>
<dbReference type="InterPro" id="IPR000943">
    <property type="entry name" value="RNA_pol_sigma70"/>
</dbReference>
<dbReference type="Pfam" id="PF04542">
    <property type="entry name" value="Sigma70_r2"/>
    <property type="match status" value="1"/>
</dbReference>
<dbReference type="SUPFAM" id="SSF88946">
    <property type="entry name" value="Sigma2 domain of RNA polymerase sigma factors"/>
    <property type="match status" value="1"/>
</dbReference>
<dbReference type="Gene3D" id="1.20.140.160">
    <property type="match status" value="1"/>
</dbReference>
<dbReference type="GO" id="GO:0006352">
    <property type="term" value="P:DNA-templated transcription initiation"/>
    <property type="evidence" value="ECO:0007669"/>
    <property type="project" value="InterPro"/>
</dbReference>
<evidence type="ECO:0000256" key="1">
    <source>
        <dbReference type="ARBA" id="ARBA00023015"/>
    </source>
</evidence>
<protein>
    <recommendedName>
        <fullName evidence="5">RNA polymerase sigma factor</fullName>
    </recommendedName>
</protein>
<organism evidence="8 9">
    <name type="scientific">Aminomonas paucivorans DSM 12260</name>
    <dbReference type="NCBI Taxonomy" id="584708"/>
    <lineage>
        <taxon>Bacteria</taxon>
        <taxon>Thermotogati</taxon>
        <taxon>Synergistota</taxon>
        <taxon>Synergistia</taxon>
        <taxon>Synergistales</taxon>
        <taxon>Synergistaceae</taxon>
        <taxon>Aminomonas</taxon>
    </lineage>
</organism>
<dbReference type="Gene3D" id="1.10.1740.10">
    <property type="match status" value="1"/>
</dbReference>
<dbReference type="GO" id="GO:0003677">
    <property type="term" value="F:DNA binding"/>
    <property type="evidence" value="ECO:0007669"/>
    <property type="project" value="UniProtKB-KW"/>
</dbReference>
<dbReference type="PROSITE" id="PS00715">
    <property type="entry name" value="SIGMA70_1"/>
    <property type="match status" value="1"/>
</dbReference>
<comment type="similarity">
    <text evidence="5">Belongs to the sigma-70 factor family.</text>
</comment>
<dbReference type="PANTHER" id="PTHR30385:SF7">
    <property type="entry name" value="RNA POLYMERASE SIGMA FACTOR FLIA"/>
    <property type="match status" value="1"/>
</dbReference>
<dbReference type="PaxDb" id="584708-Apau_0877"/>
<gene>
    <name evidence="8" type="ORF">Apau_0877</name>
</gene>
<dbReference type="InterPro" id="IPR014284">
    <property type="entry name" value="RNA_pol_sigma-70_dom"/>
</dbReference>
<keyword evidence="3 5" id="KW-0238">DNA-binding</keyword>
<keyword evidence="2 5" id="KW-0731">Sigma factor</keyword>
<evidence type="ECO:0000256" key="3">
    <source>
        <dbReference type="ARBA" id="ARBA00023125"/>
    </source>
</evidence>
<dbReference type="NCBIfam" id="TIGR02937">
    <property type="entry name" value="sigma70-ECF"/>
    <property type="match status" value="1"/>
</dbReference>
<evidence type="ECO:0000259" key="7">
    <source>
        <dbReference type="PROSITE" id="PS00716"/>
    </source>
</evidence>
<dbReference type="InterPro" id="IPR013325">
    <property type="entry name" value="RNA_pol_sigma_r2"/>
</dbReference>
<evidence type="ECO:0000313" key="9">
    <source>
        <dbReference type="Proteomes" id="UP000005096"/>
    </source>
</evidence>
<accession>E3CVV4</accession>
<dbReference type="EMBL" id="CM001022">
    <property type="protein sequence ID" value="EFQ23305.1"/>
    <property type="molecule type" value="Genomic_DNA"/>
</dbReference>
<reference evidence="8 9" key="1">
    <citation type="journal article" date="2010" name="Stand. Genomic Sci.">
        <title>Non-contiguous finished genome sequence of Aminomonas paucivorans type strain (GLU-3).</title>
        <authorList>
            <person name="Pitluck S."/>
            <person name="Yasawong M."/>
            <person name="Held B."/>
            <person name="Lapidus A."/>
            <person name="Nolan M."/>
            <person name="Copeland A."/>
            <person name="Lucas S."/>
            <person name="Del Rio T.G."/>
            <person name="Tice H."/>
            <person name="Cheng J.F."/>
            <person name="Chertkov O."/>
            <person name="Goodwin L."/>
            <person name="Tapia R."/>
            <person name="Han C."/>
            <person name="Liolios K."/>
            <person name="Ivanova N."/>
            <person name="Mavromatis K."/>
            <person name="Ovchinnikova G."/>
            <person name="Pati A."/>
            <person name="Chen A."/>
            <person name="Palaniappan K."/>
            <person name="Land M."/>
            <person name="Hauser L."/>
            <person name="Chang Y.J."/>
            <person name="Jeffries C.D."/>
            <person name="Pukall R."/>
            <person name="Spring S."/>
            <person name="Rohde M."/>
            <person name="Sikorski J."/>
            <person name="Goker M."/>
            <person name="Woyke T."/>
            <person name="Bristow J."/>
            <person name="Eisen J.A."/>
            <person name="Markowitz V."/>
            <person name="Hugenholtz P."/>
            <person name="Kyrpides N.C."/>
            <person name="Klenk H.P."/>
        </authorList>
    </citation>
    <scope>NUCLEOTIDE SEQUENCE [LARGE SCALE GENOMIC DNA]</scope>
    <source>
        <strain evidence="8 9">DSM 12260</strain>
    </source>
</reference>
<dbReference type="NCBIfam" id="TIGR02479">
    <property type="entry name" value="FliA_WhiG"/>
    <property type="match status" value="1"/>
</dbReference>
<evidence type="ECO:0000256" key="2">
    <source>
        <dbReference type="ARBA" id="ARBA00023082"/>
    </source>
</evidence>
<name>E3CVV4_9BACT</name>
<dbReference type="PANTHER" id="PTHR30385">
    <property type="entry name" value="SIGMA FACTOR F FLAGELLAR"/>
    <property type="match status" value="1"/>
</dbReference>
<feature type="domain" description="RNA polymerase sigma-70" evidence="6">
    <location>
        <begin position="51"/>
        <end position="64"/>
    </location>
</feature>
<evidence type="ECO:0000256" key="5">
    <source>
        <dbReference type="RuleBase" id="RU362124"/>
    </source>
</evidence>
<dbReference type="STRING" id="584708.Apau_0877"/>
<dbReference type="PIRSF" id="PIRSF000770">
    <property type="entry name" value="RNA_pol_sigma-SigE/K"/>
    <property type="match status" value="1"/>
</dbReference>
<feature type="domain" description="RNA polymerase sigma-70" evidence="7">
    <location>
        <begin position="214"/>
        <end position="240"/>
    </location>
</feature>
<dbReference type="GO" id="GO:0016987">
    <property type="term" value="F:sigma factor activity"/>
    <property type="evidence" value="ECO:0007669"/>
    <property type="project" value="UniProtKB-KW"/>
</dbReference>
<dbReference type="HOGENOM" id="CLU_014793_8_1_0"/>
<dbReference type="InterPro" id="IPR007627">
    <property type="entry name" value="RNA_pol_sigma70_r2"/>
</dbReference>
<evidence type="ECO:0000259" key="6">
    <source>
        <dbReference type="PROSITE" id="PS00715"/>
    </source>
</evidence>
<dbReference type="Proteomes" id="UP000005096">
    <property type="component" value="Chromosome"/>
</dbReference>
<dbReference type="CDD" id="cd06171">
    <property type="entry name" value="Sigma70_r4"/>
    <property type="match status" value="1"/>
</dbReference>